<organism evidence="1 2">
    <name type="scientific">Lentzea atacamensis</name>
    <dbReference type="NCBI Taxonomy" id="531938"/>
    <lineage>
        <taxon>Bacteria</taxon>
        <taxon>Bacillati</taxon>
        <taxon>Actinomycetota</taxon>
        <taxon>Actinomycetes</taxon>
        <taxon>Pseudonocardiales</taxon>
        <taxon>Pseudonocardiaceae</taxon>
        <taxon>Lentzea</taxon>
    </lineage>
</organism>
<evidence type="ECO:0000313" key="1">
    <source>
        <dbReference type="EMBL" id="RAS64038.1"/>
    </source>
</evidence>
<dbReference type="Gene3D" id="3.40.50.150">
    <property type="entry name" value="Vaccinia Virus protein VP39"/>
    <property type="match status" value="1"/>
</dbReference>
<dbReference type="Proteomes" id="UP000248714">
    <property type="component" value="Unassembled WGS sequence"/>
</dbReference>
<proteinExistence type="predicted"/>
<accession>A0ABX9E809</accession>
<comment type="caution">
    <text evidence="1">The sequence shown here is derived from an EMBL/GenBank/DDBJ whole genome shotgun (WGS) entry which is preliminary data.</text>
</comment>
<dbReference type="EMBL" id="QLTT01000006">
    <property type="protein sequence ID" value="RAS64038.1"/>
    <property type="molecule type" value="Genomic_DNA"/>
</dbReference>
<sequence length="71" mass="7726">MLAAAGLQVVELLDLTAETRRTLQRMRDGARRHYDALVAAHGETAQQYLDQLLSPAACESSLGYVLAVARV</sequence>
<keyword evidence="2" id="KW-1185">Reference proteome</keyword>
<protein>
    <submittedName>
        <fullName evidence="1">Uncharacterized protein</fullName>
    </submittedName>
</protein>
<evidence type="ECO:0000313" key="2">
    <source>
        <dbReference type="Proteomes" id="UP000248714"/>
    </source>
</evidence>
<gene>
    <name evidence="1" type="ORF">C8D87_106443</name>
</gene>
<dbReference type="InterPro" id="IPR029063">
    <property type="entry name" value="SAM-dependent_MTases_sf"/>
</dbReference>
<dbReference type="RefSeq" id="WP_112228917.1">
    <property type="nucleotide sequence ID" value="NZ_QLTT01000006.1"/>
</dbReference>
<reference evidence="1 2" key="1">
    <citation type="submission" date="2018-06" db="EMBL/GenBank/DDBJ databases">
        <title>Genomic Encyclopedia of Type Strains, Phase IV (KMG-IV): sequencing the most valuable type-strain genomes for metagenomic binning, comparative biology and taxonomic classification.</title>
        <authorList>
            <person name="Goeker M."/>
        </authorList>
    </citation>
    <scope>NUCLEOTIDE SEQUENCE [LARGE SCALE GENOMIC DNA]</scope>
    <source>
        <strain evidence="1 2">DSM 45479</strain>
    </source>
</reference>
<name>A0ABX9E809_9PSEU</name>